<dbReference type="Proteomes" id="UP000199063">
    <property type="component" value="Unassembled WGS sequence"/>
</dbReference>
<dbReference type="Pfam" id="PF04314">
    <property type="entry name" value="PCuAC"/>
    <property type="match status" value="1"/>
</dbReference>
<dbReference type="InterPro" id="IPR007410">
    <property type="entry name" value="LpqE-like"/>
</dbReference>
<dbReference type="InterPro" id="IPR058248">
    <property type="entry name" value="Lxx211020-like"/>
</dbReference>
<dbReference type="EMBL" id="FNHI01000020">
    <property type="protein sequence ID" value="SDN14128.1"/>
    <property type="molecule type" value="Genomic_DNA"/>
</dbReference>
<evidence type="ECO:0008006" key="3">
    <source>
        <dbReference type="Google" id="ProtNLM"/>
    </source>
</evidence>
<dbReference type="InterPro" id="IPR036182">
    <property type="entry name" value="PCuAC_sf"/>
</dbReference>
<evidence type="ECO:0000313" key="1">
    <source>
        <dbReference type="EMBL" id="SDN14128.1"/>
    </source>
</evidence>
<keyword evidence="2" id="KW-1185">Reference proteome</keyword>
<dbReference type="SUPFAM" id="SSF110087">
    <property type="entry name" value="DR1885-like metal-binding protein"/>
    <property type="match status" value="1"/>
</dbReference>
<gene>
    <name evidence="1" type="ORF">SAMN05444921_12027</name>
</gene>
<dbReference type="Gene3D" id="2.60.40.1890">
    <property type="entry name" value="PCu(A)C copper chaperone"/>
    <property type="match status" value="1"/>
</dbReference>
<dbReference type="RefSeq" id="WP_093659018.1">
    <property type="nucleotide sequence ID" value="NZ_FNHI01000020.1"/>
</dbReference>
<organism evidence="1 2">
    <name type="scientific">Streptomyces wuyuanensis</name>
    <dbReference type="NCBI Taxonomy" id="1196353"/>
    <lineage>
        <taxon>Bacteria</taxon>
        <taxon>Bacillati</taxon>
        <taxon>Actinomycetota</taxon>
        <taxon>Actinomycetes</taxon>
        <taxon>Kitasatosporales</taxon>
        <taxon>Streptomycetaceae</taxon>
        <taxon>Streptomyces</taxon>
    </lineage>
</organism>
<accession>A0A1G9YYC8</accession>
<dbReference type="GeneID" id="40832471"/>
<dbReference type="STRING" id="1196353.SAMN05444921_12027"/>
<name>A0A1G9YYC8_9ACTN</name>
<dbReference type="PANTHER" id="PTHR36302:SF1">
    <property type="entry name" value="COPPER CHAPERONE PCU(A)C"/>
    <property type="match status" value="1"/>
</dbReference>
<protein>
    <recommendedName>
        <fullName evidence="3">Copper(I)-binding protein</fullName>
    </recommendedName>
</protein>
<reference evidence="2" key="1">
    <citation type="submission" date="2016-10" db="EMBL/GenBank/DDBJ databases">
        <authorList>
            <person name="Varghese N."/>
            <person name="Submissions S."/>
        </authorList>
    </citation>
    <scope>NUCLEOTIDE SEQUENCE [LARGE SCALE GENOMIC DNA]</scope>
    <source>
        <strain evidence="2">CGMCC 4.7042</strain>
    </source>
</reference>
<dbReference type="OrthoDB" id="4328980at2"/>
<sequence length="167" mass="17045">MTKVSRRLAGTLPAVLVPLAACSIALGGLTTWVGTGNAGSPARIDVVPGRVYLPLGDDRDTAAYFEVANSGGSADRLTGATSPSARGEITLTRHRGTDAGAAYREEIPSAAVPAGDAMTMSPHGVSLTLRPRTRWRAGDIVPMTLHFERAGGIRTVAVVVGPGSAAG</sequence>
<proteinExistence type="predicted"/>
<evidence type="ECO:0000313" key="2">
    <source>
        <dbReference type="Proteomes" id="UP000199063"/>
    </source>
</evidence>
<dbReference type="AlphaFoldDB" id="A0A1G9YYC8"/>
<dbReference type="PANTHER" id="PTHR36302">
    <property type="entry name" value="BLR7088 PROTEIN"/>
    <property type="match status" value="1"/>
</dbReference>